<organism evidence="1 2">
    <name type="scientific">Desulfobacca acetoxidans (strain ATCC 700848 / DSM 11109 / ASRB2)</name>
    <dbReference type="NCBI Taxonomy" id="880072"/>
    <lineage>
        <taxon>Bacteria</taxon>
        <taxon>Pseudomonadati</taxon>
        <taxon>Thermodesulfobacteriota</taxon>
        <taxon>Desulfobaccia</taxon>
        <taxon>Desulfobaccales</taxon>
        <taxon>Desulfobaccaceae</taxon>
        <taxon>Desulfobacca</taxon>
    </lineage>
</organism>
<keyword evidence="2" id="KW-1185">Reference proteome</keyword>
<dbReference type="EMBL" id="CP002629">
    <property type="protein sequence ID" value="AEB10639.1"/>
    <property type="molecule type" value="Genomic_DNA"/>
</dbReference>
<dbReference type="RefSeq" id="WP_013707748.1">
    <property type="nucleotide sequence ID" value="NC_015388.1"/>
</dbReference>
<dbReference type="OrthoDB" id="583178at2"/>
<evidence type="ECO:0000313" key="1">
    <source>
        <dbReference type="EMBL" id="AEB10639.1"/>
    </source>
</evidence>
<dbReference type="AlphaFoldDB" id="F2NIU5"/>
<gene>
    <name evidence="1" type="ordered locus">Desac_2838</name>
</gene>
<reference evidence="2" key="2">
    <citation type="submission" date="2011-03" db="EMBL/GenBank/DDBJ databases">
        <title>The complete genome of Desulfobacca acetoxidans DSM 11109.</title>
        <authorList>
            <consortium name="US DOE Joint Genome Institute (JGI-PGF)"/>
            <person name="Lucas S."/>
            <person name="Copeland A."/>
            <person name="Lapidus A."/>
            <person name="Bruce D."/>
            <person name="Goodwin L."/>
            <person name="Pitluck S."/>
            <person name="Peters L."/>
            <person name="Kyrpides N."/>
            <person name="Mavromatis K."/>
            <person name="Ivanova N."/>
            <person name="Ovchinnikova G."/>
            <person name="Teshima H."/>
            <person name="Detter J.C."/>
            <person name="Han C."/>
            <person name="Land M."/>
            <person name="Hauser L."/>
            <person name="Markowitz V."/>
            <person name="Cheng J.-F."/>
            <person name="Hugenholtz P."/>
            <person name="Woyke T."/>
            <person name="Wu D."/>
            <person name="Spring S."/>
            <person name="Schueler E."/>
            <person name="Brambilla E."/>
            <person name="Klenk H.-P."/>
            <person name="Eisen J.A."/>
        </authorList>
    </citation>
    <scope>NUCLEOTIDE SEQUENCE [LARGE SCALE GENOMIC DNA]</scope>
    <source>
        <strain evidence="2">ATCC 700848 / DSM 11109 / ASRB2</strain>
    </source>
</reference>
<protein>
    <submittedName>
        <fullName evidence="1">Uncharacterized protein</fullName>
    </submittedName>
</protein>
<accession>F2NIU5</accession>
<reference evidence="1 2" key="1">
    <citation type="journal article" date="2011" name="Stand. Genomic Sci.">
        <title>Complete genome sequence of the acetate-degrading sulfate reducer Desulfobacca acetoxidans type strain (ASRB2).</title>
        <authorList>
            <person name="Goker M."/>
            <person name="Teshima H."/>
            <person name="Lapidus A."/>
            <person name="Nolan M."/>
            <person name="Lucas S."/>
            <person name="Hammon N."/>
            <person name="Deshpande S."/>
            <person name="Cheng J.F."/>
            <person name="Tapia R."/>
            <person name="Han C."/>
            <person name="Goodwin L."/>
            <person name="Pitluck S."/>
            <person name="Huntemann M."/>
            <person name="Liolios K."/>
            <person name="Ivanova N."/>
            <person name="Pagani I."/>
            <person name="Mavromatis K."/>
            <person name="Ovchinikova G."/>
            <person name="Pati A."/>
            <person name="Chen A."/>
            <person name="Palaniappan K."/>
            <person name="Land M."/>
            <person name="Hauser L."/>
            <person name="Brambilla E.M."/>
            <person name="Rohde M."/>
            <person name="Spring S."/>
            <person name="Detter J.C."/>
            <person name="Woyke T."/>
            <person name="Bristow J."/>
            <person name="Eisen J.A."/>
            <person name="Markowitz V."/>
            <person name="Hugenholtz P."/>
            <person name="Kyrpides N.C."/>
            <person name="Klenk H.P."/>
        </authorList>
    </citation>
    <scope>NUCLEOTIDE SEQUENCE [LARGE SCALE GENOMIC DNA]</scope>
    <source>
        <strain evidence="2">ATCC 700848 / DSM 11109 / ASRB2</strain>
    </source>
</reference>
<proteinExistence type="predicted"/>
<evidence type="ECO:0000313" key="2">
    <source>
        <dbReference type="Proteomes" id="UP000000483"/>
    </source>
</evidence>
<dbReference type="HOGENOM" id="CLU_176027_1_1_7"/>
<sequence>MATPNLTFDHLLTEFSQLSLEDQEMLLDILKKRTIEQKRMKIVQDVKVAQREHRKGLTRKGTVDDLVRDMGSD</sequence>
<dbReference type="KEGG" id="dao:Desac_2838"/>
<dbReference type="Proteomes" id="UP000000483">
    <property type="component" value="Chromosome"/>
</dbReference>
<name>F2NIU5_DESAR</name>